<evidence type="ECO:0000256" key="1">
    <source>
        <dbReference type="ARBA" id="ARBA00002235"/>
    </source>
</evidence>
<sequence length="612" mass="68402">MRCDIVIRGIPRSMGAVRGSAAISGSCHAGFSKFIGVCSVLEAELWGNYVGLIYVWDLDFRRVVPQSDNKEAIRSIHEEGGNSTWILHHRSEGSTKQLFGPFALGCCSRVTQGEPLDEVKRMVEVLEDARAGIKASADWVLDGMNKGTDRLTAMALLLVLKCWDLWQWNRLVPHTSSLSNSSSHACQDQYPTPGILGSGSKFWRQSPRFSTTTSPRVCRFVAPLLHLLILSLFPTLLDCLLEGLIPKLLDPMGNTLMPVRPFVWPASTLGSVLQPKEGLALVNGTEVGSGLASMVLFEANIWLFFQKFYLQFLRNVNGKPDFTDHLTHKLKHHPGQIEADAIMEHILEGSSYVKAAKKLHEMDPLQKPKQDRHALRKSPQWLGSQIEGSPIVVSMDNARLAMQLSENYVRQFSELVNDFYNNGLPSNLSGGRNPSLDYDFKGAEIAMASYCSELQYLTNLVTNHVQSAEQHNQDIAKKTLTAGANGELHPSRSCEQELSKALEREYVFTYVDDPCSATYPMMQKLRQVLVEHASANIENEKNEYFNLPKDCSFRKRIKGCFAKGVRECKGERCEVTWGGVFENVFTAICEGKIIDPMLECLKEWNGAPLQIC</sequence>
<evidence type="ECO:0000256" key="6">
    <source>
        <dbReference type="ARBA" id="ARBA00023537"/>
    </source>
</evidence>
<evidence type="ECO:0000256" key="5">
    <source>
        <dbReference type="ARBA" id="ARBA00023232"/>
    </source>
</evidence>
<comment type="subcellular location">
    <subcellularLocation>
        <location evidence="2">Cytoplasm</location>
    </subcellularLocation>
</comment>
<organism evidence="7 8">
    <name type="scientific">Hibiscus syriacus</name>
    <name type="common">Rose of Sharon</name>
    <dbReference type="NCBI Taxonomy" id="106335"/>
    <lineage>
        <taxon>Eukaryota</taxon>
        <taxon>Viridiplantae</taxon>
        <taxon>Streptophyta</taxon>
        <taxon>Embryophyta</taxon>
        <taxon>Tracheophyta</taxon>
        <taxon>Spermatophyta</taxon>
        <taxon>Magnoliopsida</taxon>
        <taxon>eudicotyledons</taxon>
        <taxon>Gunneridae</taxon>
        <taxon>Pentapetalae</taxon>
        <taxon>rosids</taxon>
        <taxon>malvids</taxon>
        <taxon>Malvales</taxon>
        <taxon>Malvaceae</taxon>
        <taxon>Malvoideae</taxon>
        <taxon>Hibiscus</taxon>
    </lineage>
</organism>
<evidence type="ECO:0000256" key="4">
    <source>
        <dbReference type="ARBA" id="ARBA00012139"/>
    </source>
</evidence>
<accession>A0A6A2ZLC5</accession>
<dbReference type="InterPro" id="IPR008948">
    <property type="entry name" value="L-Aspartase-like"/>
</dbReference>
<dbReference type="GO" id="GO:0045548">
    <property type="term" value="F:phenylalanine ammonia-lyase activity"/>
    <property type="evidence" value="ECO:0007669"/>
    <property type="project" value="UniProtKB-EC"/>
</dbReference>
<evidence type="ECO:0000256" key="2">
    <source>
        <dbReference type="ARBA" id="ARBA00004496"/>
    </source>
</evidence>
<dbReference type="GO" id="GO:0006559">
    <property type="term" value="P:L-phenylalanine catabolic process"/>
    <property type="evidence" value="ECO:0007669"/>
    <property type="project" value="UniProtKB-KW"/>
</dbReference>
<dbReference type="SUPFAM" id="SSF48557">
    <property type="entry name" value="L-aspartase-like"/>
    <property type="match status" value="1"/>
</dbReference>
<evidence type="ECO:0000313" key="8">
    <source>
        <dbReference type="Proteomes" id="UP000436088"/>
    </source>
</evidence>
<dbReference type="InterPro" id="IPR044730">
    <property type="entry name" value="RNase_H-like_dom_plant"/>
</dbReference>
<dbReference type="AlphaFoldDB" id="A0A6A2ZLC5"/>
<comment type="caution">
    <text evidence="7">The sequence shown here is derived from an EMBL/GenBank/DDBJ whole genome shotgun (WGS) entry which is preliminary data.</text>
</comment>
<keyword evidence="5" id="KW-0585">Phenylalanine catabolism</keyword>
<dbReference type="Pfam" id="PF00221">
    <property type="entry name" value="Lyase_aromatic"/>
    <property type="match status" value="1"/>
</dbReference>
<dbReference type="EMBL" id="VEPZ02001133">
    <property type="protein sequence ID" value="KAE8692490.1"/>
    <property type="molecule type" value="Genomic_DNA"/>
</dbReference>
<comment type="function">
    <text evidence="1">This is a key enzyme of plant metabolism catalyzing the first reaction in the biosynthesis from L-phenylalanine of a wide variety of natural products based on the phenylpropane skeleton.</text>
</comment>
<dbReference type="PANTHER" id="PTHR10362">
    <property type="entry name" value="HISTIDINE AMMONIA-LYASE"/>
    <property type="match status" value="1"/>
</dbReference>
<evidence type="ECO:0000256" key="3">
    <source>
        <dbReference type="ARBA" id="ARBA00011881"/>
    </source>
</evidence>
<comment type="subunit">
    <text evidence="3">Homotetramer.</text>
</comment>
<evidence type="ECO:0000313" key="7">
    <source>
        <dbReference type="EMBL" id="KAE8692490.1"/>
    </source>
</evidence>
<dbReference type="CDD" id="cd06222">
    <property type="entry name" value="RNase_H_like"/>
    <property type="match status" value="1"/>
</dbReference>
<dbReference type="EC" id="4.3.1.24" evidence="4"/>
<dbReference type="Gene3D" id="1.20.200.10">
    <property type="entry name" value="Fumarase/aspartase (Central domain)"/>
    <property type="match status" value="3"/>
</dbReference>
<protein>
    <recommendedName>
        <fullName evidence="4">phenylalanine ammonia-lyase</fullName>
        <ecNumber evidence="4">4.3.1.24</ecNumber>
    </recommendedName>
</protein>
<comment type="catalytic activity">
    <reaction evidence="6">
        <text>L-phenylalanine = (E)-cinnamate + NH4(+)</text>
        <dbReference type="Rhea" id="RHEA:21384"/>
        <dbReference type="ChEBI" id="CHEBI:15669"/>
        <dbReference type="ChEBI" id="CHEBI:28938"/>
        <dbReference type="ChEBI" id="CHEBI:58095"/>
        <dbReference type="EC" id="4.3.1.24"/>
    </reaction>
</comment>
<dbReference type="Proteomes" id="UP000436088">
    <property type="component" value="Unassembled WGS sequence"/>
</dbReference>
<keyword evidence="8" id="KW-1185">Reference proteome</keyword>
<dbReference type="GO" id="GO:0005737">
    <property type="term" value="C:cytoplasm"/>
    <property type="evidence" value="ECO:0007669"/>
    <property type="project" value="UniProtKB-SubCell"/>
</dbReference>
<reference evidence="7" key="1">
    <citation type="submission" date="2019-09" db="EMBL/GenBank/DDBJ databases">
        <title>Draft genome information of white flower Hibiscus syriacus.</title>
        <authorList>
            <person name="Kim Y.-M."/>
        </authorList>
    </citation>
    <scope>NUCLEOTIDE SEQUENCE [LARGE SCALE GENOMIC DNA]</scope>
    <source>
        <strain evidence="7">YM2019G1</strain>
    </source>
</reference>
<name>A0A6A2ZLC5_HIBSY</name>
<gene>
    <name evidence="7" type="ORF">F3Y22_tig00110833pilonHSYRG00164</name>
</gene>
<proteinExistence type="predicted"/>
<dbReference type="InterPro" id="IPR001106">
    <property type="entry name" value="Aromatic_Lyase"/>
</dbReference>